<feature type="transmembrane region" description="Helical" evidence="5">
    <location>
        <begin position="153"/>
        <end position="173"/>
    </location>
</feature>
<proteinExistence type="predicted"/>
<dbReference type="PANTHER" id="PTHR31851">
    <property type="entry name" value="FE(2+)/MN(2+) TRANSPORTER PCL1"/>
    <property type="match status" value="1"/>
</dbReference>
<organism evidence="6 7">
    <name type="scientific">Geomesophilobacter sediminis</name>
    <dbReference type="NCBI Taxonomy" id="2798584"/>
    <lineage>
        <taxon>Bacteria</taxon>
        <taxon>Pseudomonadati</taxon>
        <taxon>Thermodesulfobacteriota</taxon>
        <taxon>Desulfuromonadia</taxon>
        <taxon>Geobacterales</taxon>
        <taxon>Geobacteraceae</taxon>
        <taxon>Geomesophilobacter</taxon>
    </lineage>
</organism>
<gene>
    <name evidence="6" type="ORF">JFN93_02650</name>
</gene>
<dbReference type="AlphaFoldDB" id="A0A8J7LTM4"/>
<dbReference type="InterPro" id="IPR009078">
    <property type="entry name" value="Ferritin-like_SF"/>
</dbReference>
<evidence type="ECO:0000313" key="6">
    <source>
        <dbReference type="EMBL" id="MBJ6723599.1"/>
    </source>
</evidence>
<sequence length="373" mass="39739">MDQKAERARYLRNLEEERNSTYLYRALSEHEENPRLAEVYRKLAEAEEHHADLWAGKLAAAGAKVPPFRPAVRTRLLAWLSRSLGPEMVVPTLSAKEETASGDYGSQPDAADLIPTEQSHARVLRQIVQNSGGVGGSALAQLEGRHRMAGGNALRAAVLGASDGLLSNFNLIMGVAGAQLANRSILLTGCAGMLAGAISMALGEWISVQSSRELYQRHIETEREEIENAPEEEVEELVLIYQARGIDEPTARQIAGRIMDDRENALGTLVREELGVDPEELGGSAWVAAITSFLLFAAGAVIPIIPFLFMSGAAAVVTSAAFSAVGLFAVGAAITLFTGRPVFYAGMRQVGFGLIAAAVTYLVGRLVGGSLAG</sequence>
<protein>
    <submittedName>
        <fullName evidence="6">VIT1/CCC1 transporter family protein</fullName>
    </submittedName>
</protein>
<comment type="subcellular location">
    <subcellularLocation>
        <location evidence="1">Endomembrane system</location>
        <topology evidence="1">Multi-pass membrane protein</topology>
    </subcellularLocation>
</comment>
<feature type="transmembrane region" description="Helical" evidence="5">
    <location>
        <begin position="350"/>
        <end position="368"/>
    </location>
</feature>
<keyword evidence="4 5" id="KW-0472">Membrane</keyword>
<dbReference type="Pfam" id="PF01988">
    <property type="entry name" value="VIT1"/>
    <property type="match status" value="1"/>
</dbReference>
<evidence type="ECO:0000256" key="3">
    <source>
        <dbReference type="ARBA" id="ARBA00022989"/>
    </source>
</evidence>
<evidence type="ECO:0000256" key="5">
    <source>
        <dbReference type="SAM" id="Phobius"/>
    </source>
</evidence>
<dbReference type="RefSeq" id="WP_199382440.1">
    <property type="nucleotide sequence ID" value="NZ_JAEMHM010000002.1"/>
</dbReference>
<comment type="caution">
    <text evidence="6">The sequence shown here is derived from an EMBL/GenBank/DDBJ whole genome shotgun (WGS) entry which is preliminary data.</text>
</comment>
<name>A0A8J7LTM4_9BACT</name>
<accession>A0A8J7LTM4</accession>
<reference evidence="6" key="1">
    <citation type="submission" date="2020-12" db="EMBL/GenBank/DDBJ databases">
        <title>Geomonas sp. Red875, isolated from river sediment.</title>
        <authorList>
            <person name="Xu Z."/>
            <person name="Zhang Z."/>
            <person name="Masuda Y."/>
            <person name="Itoh H."/>
            <person name="Senoo K."/>
        </authorList>
    </citation>
    <scope>NUCLEOTIDE SEQUENCE</scope>
    <source>
        <strain evidence="6">Red875</strain>
    </source>
</reference>
<evidence type="ECO:0000313" key="7">
    <source>
        <dbReference type="Proteomes" id="UP000636888"/>
    </source>
</evidence>
<keyword evidence="3 5" id="KW-1133">Transmembrane helix</keyword>
<feature type="transmembrane region" description="Helical" evidence="5">
    <location>
        <begin position="285"/>
        <end position="309"/>
    </location>
</feature>
<dbReference type="InterPro" id="IPR008217">
    <property type="entry name" value="Ccc1_fam"/>
</dbReference>
<dbReference type="GO" id="GO:0030026">
    <property type="term" value="P:intracellular manganese ion homeostasis"/>
    <property type="evidence" value="ECO:0007669"/>
    <property type="project" value="InterPro"/>
</dbReference>
<feature type="transmembrane region" description="Helical" evidence="5">
    <location>
        <begin position="315"/>
        <end position="338"/>
    </location>
</feature>
<keyword evidence="2 5" id="KW-0812">Transmembrane</keyword>
<evidence type="ECO:0000256" key="4">
    <source>
        <dbReference type="ARBA" id="ARBA00023136"/>
    </source>
</evidence>
<feature type="transmembrane region" description="Helical" evidence="5">
    <location>
        <begin position="185"/>
        <end position="208"/>
    </location>
</feature>
<dbReference type="SUPFAM" id="SSF47240">
    <property type="entry name" value="Ferritin-like"/>
    <property type="match status" value="1"/>
</dbReference>
<dbReference type="GO" id="GO:0005384">
    <property type="term" value="F:manganese ion transmembrane transporter activity"/>
    <property type="evidence" value="ECO:0007669"/>
    <property type="project" value="InterPro"/>
</dbReference>
<dbReference type="Proteomes" id="UP000636888">
    <property type="component" value="Unassembled WGS sequence"/>
</dbReference>
<evidence type="ECO:0000256" key="1">
    <source>
        <dbReference type="ARBA" id="ARBA00004127"/>
    </source>
</evidence>
<keyword evidence="7" id="KW-1185">Reference proteome</keyword>
<dbReference type="EMBL" id="JAEMHM010000002">
    <property type="protein sequence ID" value="MBJ6723599.1"/>
    <property type="molecule type" value="Genomic_DNA"/>
</dbReference>
<dbReference type="GO" id="GO:0012505">
    <property type="term" value="C:endomembrane system"/>
    <property type="evidence" value="ECO:0007669"/>
    <property type="project" value="UniProtKB-SubCell"/>
</dbReference>
<evidence type="ECO:0000256" key="2">
    <source>
        <dbReference type="ARBA" id="ARBA00022692"/>
    </source>
</evidence>